<dbReference type="RefSeq" id="WP_243068354.1">
    <property type="nucleotide sequence ID" value="NZ_JAIVFK010000001.1"/>
</dbReference>
<organism evidence="3 4">
    <name type="scientific">Candidatus Rhodoblastus alkanivorans</name>
    <dbReference type="NCBI Taxonomy" id="2954117"/>
    <lineage>
        <taxon>Bacteria</taxon>
        <taxon>Pseudomonadati</taxon>
        <taxon>Pseudomonadota</taxon>
        <taxon>Alphaproteobacteria</taxon>
        <taxon>Hyphomicrobiales</taxon>
        <taxon>Rhodoblastaceae</taxon>
        <taxon>Rhodoblastus</taxon>
    </lineage>
</organism>
<evidence type="ECO:0000259" key="2">
    <source>
        <dbReference type="Pfam" id="PF01593"/>
    </source>
</evidence>
<evidence type="ECO:0000313" key="4">
    <source>
        <dbReference type="Proteomes" id="UP001139104"/>
    </source>
</evidence>
<dbReference type="PANTHER" id="PTHR43563">
    <property type="entry name" value="AMINE OXIDASE"/>
    <property type="match status" value="1"/>
</dbReference>
<protein>
    <submittedName>
        <fullName evidence="3">FAD-dependent oxidoreductase</fullName>
    </submittedName>
</protein>
<keyword evidence="4" id="KW-1185">Reference proteome</keyword>
<dbReference type="InterPro" id="IPR036188">
    <property type="entry name" value="FAD/NAD-bd_sf"/>
</dbReference>
<dbReference type="Proteomes" id="UP001139104">
    <property type="component" value="Unassembled WGS sequence"/>
</dbReference>
<dbReference type="InterPro" id="IPR002937">
    <property type="entry name" value="Amino_oxidase"/>
</dbReference>
<comment type="similarity">
    <text evidence="1">Belongs to the flavin monoamine oxidase family.</text>
</comment>
<sequence>MVETAIVGGGLCGLALAAQLARRGRDFELFEARQRWGGRILSVDCKLSGHAVDLGASWFWPDRQPLLTALLGELGLESFAQFDDGAVLRLNEADATPERIDVAGGVHGGARRVVGGAQKIVEALRRLLPQERLHLDCQIRGIRDGDDHVVLTINEAGATRVVEADRVVLALPPRLAEERIIFAPGLDGSMRQVMRDAPTWMAAQAKAVTTFAAPAWREAGHSGNAFVSHEQAVFDEIFDASDPRGGEAALGGFLAMGPELREAFRDGLPMLMQSQFEQVFGGLPDGREHFYQDWAKDAETCSALDRERGREEQRSAANPLLRRALWQGRLHLGGSETGSIQAGYMEGALEAAQRIARDIFRDTAPEDDAALRQGENANDASLRRFTAWVERKAPGLLDDYRRRLNASLANQARDQLTQRAMLGSVEAFFAQALARVESLPFDVRGVAVEKGRSALTPLAQEPFGGVLKQFFDDVAAFNATSCALSNFPDEHRLAREYVQVIMRDVAAAWTEFSLALNTRFLGEVEAQDGAAA</sequence>
<dbReference type="SUPFAM" id="SSF54373">
    <property type="entry name" value="FAD-linked reductases, C-terminal domain"/>
    <property type="match status" value="1"/>
</dbReference>
<dbReference type="SUPFAM" id="SSF51905">
    <property type="entry name" value="FAD/NAD(P)-binding domain"/>
    <property type="match status" value="1"/>
</dbReference>
<gene>
    <name evidence="3" type="ORF">K2U94_17095</name>
</gene>
<feature type="domain" description="Amine oxidase" evidence="2">
    <location>
        <begin position="95"/>
        <end position="359"/>
    </location>
</feature>
<comment type="caution">
    <text evidence="3">The sequence shown here is derived from an EMBL/GenBank/DDBJ whole genome shotgun (WGS) entry which is preliminary data.</text>
</comment>
<dbReference type="Gene3D" id="3.50.50.60">
    <property type="entry name" value="FAD/NAD(P)-binding domain"/>
    <property type="match status" value="2"/>
</dbReference>
<accession>A0ABS9Z9U2</accession>
<name>A0ABS9Z9U2_9HYPH</name>
<reference evidence="3" key="1">
    <citation type="journal article" date="2022" name="ISME J.">
        <title>Identification of active gaseous-alkane degraders at natural gas seeps.</title>
        <authorList>
            <person name="Farhan Ul Haque M."/>
            <person name="Hernandez M."/>
            <person name="Crombie A.T."/>
            <person name="Murrell J.C."/>
        </authorList>
    </citation>
    <scope>NUCLEOTIDE SEQUENCE</scope>
    <source>
        <strain evidence="3">PC2</strain>
    </source>
</reference>
<dbReference type="Pfam" id="PF13450">
    <property type="entry name" value="NAD_binding_8"/>
    <property type="match status" value="1"/>
</dbReference>
<dbReference type="Gene3D" id="3.90.660.10">
    <property type="match status" value="1"/>
</dbReference>
<evidence type="ECO:0000256" key="1">
    <source>
        <dbReference type="ARBA" id="ARBA00005995"/>
    </source>
</evidence>
<dbReference type="Pfam" id="PF01593">
    <property type="entry name" value="Amino_oxidase"/>
    <property type="match status" value="1"/>
</dbReference>
<proteinExistence type="inferred from homology"/>
<dbReference type="InterPro" id="IPR050703">
    <property type="entry name" value="Flavin_MAO"/>
</dbReference>
<evidence type="ECO:0000313" key="3">
    <source>
        <dbReference type="EMBL" id="MCI4684460.1"/>
    </source>
</evidence>
<dbReference type="PANTHER" id="PTHR43563:SF1">
    <property type="entry name" value="AMINE OXIDASE [FLAVIN-CONTAINING] B"/>
    <property type="match status" value="1"/>
</dbReference>
<dbReference type="EMBL" id="JAIVFP010000001">
    <property type="protein sequence ID" value="MCI4684460.1"/>
    <property type="molecule type" value="Genomic_DNA"/>
</dbReference>